<organism evidence="3 4">
    <name type="scientific">Metarhizium anisopliae BRIP 53293</name>
    <dbReference type="NCBI Taxonomy" id="1291518"/>
    <lineage>
        <taxon>Eukaryota</taxon>
        <taxon>Fungi</taxon>
        <taxon>Dikarya</taxon>
        <taxon>Ascomycota</taxon>
        <taxon>Pezizomycotina</taxon>
        <taxon>Sordariomycetes</taxon>
        <taxon>Hypocreomycetidae</taxon>
        <taxon>Hypocreales</taxon>
        <taxon>Clavicipitaceae</taxon>
        <taxon>Metarhizium</taxon>
    </lineage>
</organism>
<feature type="transmembrane region" description="Helical" evidence="2">
    <location>
        <begin position="246"/>
        <end position="275"/>
    </location>
</feature>
<proteinExistence type="predicted"/>
<feature type="region of interest" description="Disordered" evidence="1">
    <location>
        <begin position="280"/>
        <end position="349"/>
    </location>
</feature>
<evidence type="ECO:0000256" key="1">
    <source>
        <dbReference type="SAM" id="MobiDB-lite"/>
    </source>
</evidence>
<evidence type="ECO:0000313" key="3">
    <source>
        <dbReference type="EMBL" id="KJK84512.1"/>
    </source>
</evidence>
<dbReference type="EMBL" id="KE384718">
    <property type="protein sequence ID" value="KJK84512.1"/>
    <property type="molecule type" value="Genomic_DNA"/>
</dbReference>
<accession>A0A0D9PE16</accession>
<evidence type="ECO:0008006" key="5">
    <source>
        <dbReference type="Google" id="ProtNLM"/>
    </source>
</evidence>
<dbReference type="AlphaFoldDB" id="A0A0D9PE16"/>
<sequence length="349" mass="38320">MKVIVTGPTGRAGQEVVKKCLEDERITKVVILTRRGLPGEIESHPKADVIMHQDFTQYSDYLIRRMQGSEACIWAIGARQEQAKTDKFIERSVGVDLPIASAKILCEKLADKTPGGVKFRFVYCSSKHTEKSKKTLMFANDKRKLANDLEKGIAEIVNSYKDKFEAYTLRPANFRMPDTPPPTLAPSPKKLVPGLGQSAAASIDPEKVGKAMCNYAGKKQPCKIKNYFSTMALETISDLKNTSETVFFAIVLVIVSLFALGIVLTILGCITSAITGGLQKRRARKQNQTIPLQEMTPQNEPAGDGGDSDDTPPPGYSIWRDEEEAVGGVGDRNGPTLAIRTPPGCYRRQ</sequence>
<evidence type="ECO:0000256" key="2">
    <source>
        <dbReference type="SAM" id="Phobius"/>
    </source>
</evidence>
<reference evidence="4" key="1">
    <citation type="journal article" date="2014" name="BMC Genomics">
        <title>The genome sequence of the biocontrol fungus Metarhizium anisopliae and comparative genomics of Metarhizium species.</title>
        <authorList>
            <person name="Pattemore J.A."/>
            <person name="Hane J.K."/>
            <person name="Williams A.H."/>
            <person name="Wilson B.A."/>
            <person name="Stodart B.J."/>
            <person name="Ash G.J."/>
        </authorList>
    </citation>
    <scope>NUCLEOTIDE SEQUENCE [LARGE SCALE GENOMIC DNA]</scope>
    <source>
        <strain evidence="4">BRIP 53293</strain>
    </source>
</reference>
<dbReference type="STRING" id="1291518.A0A0D9PE16"/>
<protein>
    <recommendedName>
        <fullName evidence="5">NAD(P)-binding domain-containing protein</fullName>
    </recommendedName>
</protein>
<evidence type="ECO:0000313" key="4">
    <source>
        <dbReference type="Proteomes" id="UP000054544"/>
    </source>
</evidence>
<dbReference type="PANTHER" id="PTHR14097">
    <property type="entry name" value="OXIDOREDUCTASE HTATIP2"/>
    <property type="match status" value="1"/>
</dbReference>
<keyword evidence="2" id="KW-0812">Transmembrane</keyword>
<dbReference type="Proteomes" id="UP000054544">
    <property type="component" value="Unassembled WGS sequence"/>
</dbReference>
<dbReference type="PANTHER" id="PTHR14097:SF8">
    <property type="entry name" value="NAD(P)-BINDING DOMAIN-CONTAINING PROTEIN"/>
    <property type="match status" value="1"/>
</dbReference>
<name>A0A0D9PE16_METAN</name>
<keyword evidence="4" id="KW-1185">Reference proteome</keyword>
<keyword evidence="2" id="KW-1133">Transmembrane helix</keyword>
<dbReference type="InterPro" id="IPR036291">
    <property type="entry name" value="NAD(P)-bd_dom_sf"/>
</dbReference>
<dbReference type="SUPFAM" id="SSF51735">
    <property type="entry name" value="NAD(P)-binding Rossmann-fold domains"/>
    <property type="match status" value="1"/>
</dbReference>
<gene>
    <name evidence="3" type="ORF">H634G_00033</name>
</gene>
<dbReference type="OrthoDB" id="3535423at2759"/>
<feature type="compositionally biased region" description="Polar residues" evidence="1">
    <location>
        <begin position="286"/>
        <end position="299"/>
    </location>
</feature>
<dbReference type="Gene3D" id="3.40.50.720">
    <property type="entry name" value="NAD(P)-binding Rossmann-like Domain"/>
    <property type="match status" value="1"/>
</dbReference>
<keyword evidence="2" id="KW-0472">Membrane</keyword>